<name>A0A1E3BC25_ASPCR</name>
<evidence type="ECO:0000313" key="2">
    <source>
        <dbReference type="EMBL" id="ODM18438.1"/>
    </source>
</evidence>
<evidence type="ECO:0000256" key="1">
    <source>
        <dbReference type="SAM" id="MobiDB-lite"/>
    </source>
</evidence>
<feature type="region of interest" description="Disordered" evidence="1">
    <location>
        <begin position="53"/>
        <end position="91"/>
    </location>
</feature>
<evidence type="ECO:0000313" key="3">
    <source>
        <dbReference type="Proteomes" id="UP000094569"/>
    </source>
</evidence>
<dbReference type="Proteomes" id="UP000094569">
    <property type="component" value="Unassembled WGS sequence"/>
</dbReference>
<dbReference type="VEuPathDB" id="FungiDB:SI65_06309"/>
<comment type="caution">
    <text evidence="2">The sequence shown here is derived from an EMBL/GenBank/DDBJ whole genome shotgun (WGS) entry which is preliminary data.</text>
</comment>
<organism evidence="2 3">
    <name type="scientific">Aspergillus cristatus</name>
    <name type="common">Chinese Fuzhuan brick tea-fermentation fungus</name>
    <name type="synonym">Eurotium cristatum</name>
    <dbReference type="NCBI Taxonomy" id="573508"/>
    <lineage>
        <taxon>Eukaryota</taxon>
        <taxon>Fungi</taxon>
        <taxon>Dikarya</taxon>
        <taxon>Ascomycota</taxon>
        <taxon>Pezizomycotina</taxon>
        <taxon>Eurotiomycetes</taxon>
        <taxon>Eurotiomycetidae</taxon>
        <taxon>Eurotiales</taxon>
        <taxon>Aspergillaceae</taxon>
        <taxon>Aspergillus</taxon>
        <taxon>Aspergillus subgen. Aspergillus</taxon>
    </lineage>
</organism>
<keyword evidence="3" id="KW-1185">Reference proteome</keyword>
<accession>A0A1E3BC25</accession>
<protein>
    <submittedName>
        <fullName evidence="2">Uncharacterized protein</fullName>
    </submittedName>
</protein>
<proteinExistence type="predicted"/>
<feature type="compositionally biased region" description="Basic and acidic residues" evidence="1">
    <location>
        <begin position="53"/>
        <end position="62"/>
    </location>
</feature>
<dbReference type="EMBL" id="JXNT01000006">
    <property type="protein sequence ID" value="ODM18438.1"/>
    <property type="molecule type" value="Genomic_DNA"/>
</dbReference>
<reference evidence="2 3" key="1">
    <citation type="journal article" date="2016" name="BMC Genomics">
        <title>Comparative genomic and transcriptomic analyses of the Fuzhuan brick tea-fermentation fungus Aspergillus cristatus.</title>
        <authorList>
            <person name="Ge Y."/>
            <person name="Wang Y."/>
            <person name="Liu Y."/>
            <person name="Tan Y."/>
            <person name="Ren X."/>
            <person name="Zhang X."/>
            <person name="Hyde K.D."/>
            <person name="Liu Y."/>
            <person name="Liu Z."/>
        </authorList>
    </citation>
    <scope>NUCLEOTIDE SEQUENCE [LARGE SCALE GENOMIC DNA]</scope>
    <source>
        <strain evidence="2 3">GZAAS20.1005</strain>
    </source>
</reference>
<gene>
    <name evidence="2" type="ORF">SI65_06309</name>
</gene>
<sequence length="115" mass="13397">MSWEEPEKYAKACEQQMSCTDDSCFNRFYASRDPFNIPEPRALLDHQETVLEEGAREEEQVNQKEPAPQTVRKRRKMVPKSPESRSHQVSLRVTRIDTRHVRVPIEIALLIMASS</sequence>
<dbReference type="AlphaFoldDB" id="A0A1E3BC25"/>